<proteinExistence type="predicted"/>
<protein>
    <submittedName>
        <fullName evidence="1">Uncharacterized protein</fullName>
    </submittedName>
</protein>
<dbReference type="AlphaFoldDB" id="A0A8J5WST0"/>
<evidence type="ECO:0000313" key="2">
    <source>
        <dbReference type="Proteomes" id="UP000729402"/>
    </source>
</evidence>
<reference evidence="1" key="2">
    <citation type="submission" date="2021-02" db="EMBL/GenBank/DDBJ databases">
        <authorList>
            <person name="Kimball J.A."/>
            <person name="Haas M.W."/>
            <person name="Macchietto M."/>
            <person name="Kono T."/>
            <person name="Duquette J."/>
            <person name="Shao M."/>
        </authorList>
    </citation>
    <scope>NUCLEOTIDE SEQUENCE</scope>
    <source>
        <tissue evidence="1">Fresh leaf tissue</tissue>
    </source>
</reference>
<reference evidence="1" key="1">
    <citation type="journal article" date="2021" name="bioRxiv">
        <title>Whole Genome Assembly and Annotation of Northern Wild Rice, Zizania palustris L., Supports a Whole Genome Duplication in the Zizania Genus.</title>
        <authorList>
            <person name="Haas M."/>
            <person name="Kono T."/>
            <person name="Macchietto M."/>
            <person name="Millas R."/>
            <person name="McGilp L."/>
            <person name="Shao M."/>
            <person name="Duquette J."/>
            <person name="Hirsch C.N."/>
            <person name="Kimball J."/>
        </authorList>
    </citation>
    <scope>NUCLEOTIDE SEQUENCE</scope>
    <source>
        <tissue evidence="1">Fresh leaf tissue</tissue>
    </source>
</reference>
<name>A0A8J5WST0_ZIZPA</name>
<evidence type="ECO:0000313" key="1">
    <source>
        <dbReference type="EMBL" id="KAG8096196.1"/>
    </source>
</evidence>
<keyword evidence="2" id="KW-1185">Reference proteome</keyword>
<dbReference type="EMBL" id="JAAALK010000079">
    <property type="protein sequence ID" value="KAG8096196.1"/>
    <property type="molecule type" value="Genomic_DNA"/>
</dbReference>
<sequence length="124" mass="13960">MLQRVTPAAVLIVNHPVQLGQLNVLLPSRVGFVLGGPNVSSEKRLLPNRTAARRPELTPKPVDLLVDAAKHEVHDAPLRRLGGPVALLLQRSDLERDLRFLHLLRLLDDSSMIIFRGNRRYVRE</sequence>
<comment type="caution">
    <text evidence="1">The sequence shown here is derived from an EMBL/GenBank/DDBJ whole genome shotgun (WGS) entry which is preliminary data.</text>
</comment>
<dbReference type="Proteomes" id="UP000729402">
    <property type="component" value="Unassembled WGS sequence"/>
</dbReference>
<gene>
    <name evidence="1" type="ORF">GUJ93_ZPchr0013g35041</name>
</gene>
<accession>A0A8J5WST0</accession>
<organism evidence="1 2">
    <name type="scientific">Zizania palustris</name>
    <name type="common">Northern wild rice</name>
    <dbReference type="NCBI Taxonomy" id="103762"/>
    <lineage>
        <taxon>Eukaryota</taxon>
        <taxon>Viridiplantae</taxon>
        <taxon>Streptophyta</taxon>
        <taxon>Embryophyta</taxon>
        <taxon>Tracheophyta</taxon>
        <taxon>Spermatophyta</taxon>
        <taxon>Magnoliopsida</taxon>
        <taxon>Liliopsida</taxon>
        <taxon>Poales</taxon>
        <taxon>Poaceae</taxon>
        <taxon>BOP clade</taxon>
        <taxon>Oryzoideae</taxon>
        <taxon>Oryzeae</taxon>
        <taxon>Zizaniinae</taxon>
        <taxon>Zizania</taxon>
    </lineage>
</organism>